<organism evidence="1 2">
    <name type="scientific">Methylomirabilis oxygeniifera</name>
    <dbReference type="NCBI Taxonomy" id="671143"/>
    <lineage>
        <taxon>Bacteria</taxon>
        <taxon>Candidatus Methylomirabilota</taxon>
        <taxon>Candidatus Methylomirabilia</taxon>
        <taxon>Candidatus Methylomirabilales</taxon>
        <taxon>Candidatus Methylomirabilaceae</taxon>
        <taxon>Candidatus Methylomirabilis</taxon>
    </lineage>
</organism>
<sequence>MAHRSLTTGVSGRLAAMLQARSLQLGQQTLGSASLRYDADSVAPVVGGVITVSSSGVPMAATLKSI</sequence>
<gene>
    <name evidence="1" type="ORF">DAMO_1935</name>
</gene>
<dbReference type="KEGG" id="mox:DAMO_1935"/>
<reference evidence="1 2" key="1">
    <citation type="journal article" date="2010" name="Nature">
        <title>Nitrite-driven anaerobic methane oxidation by oxygenic bacteria.</title>
        <authorList>
            <person name="Ettwig K.F."/>
            <person name="Butler M.K."/>
            <person name="Le Paslier D."/>
            <person name="Pelletier E."/>
            <person name="Mangenot S."/>
            <person name="Kuypers M.M.M."/>
            <person name="Schreiber F."/>
            <person name="Dutilh B.E."/>
            <person name="Zedelius J."/>
            <person name="de Beer D."/>
            <person name="Gloerich J."/>
            <person name="Wessels H.J.C.T."/>
            <person name="van Allen T."/>
            <person name="Luesken F."/>
            <person name="Wu M."/>
            <person name="van de Pas-Schoonen K.T."/>
            <person name="Op den Camp H.J.M."/>
            <person name="Janssen-Megens E.M."/>
            <person name="Francoijs K-J."/>
            <person name="Stunnenberg H."/>
            <person name="Weissenbach J."/>
            <person name="Jetten M.S.M."/>
            <person name="Strous M."/>
        </authorList>
    </citation>
    <scope>NUCLEOTIDE SEQUENCE [LARGE SCALE GENOMIC DNA]</scope>
</reference>
<name>D5MGV4_METO1</name>
<dbReference type="Proteomes" id="UP000006898">
    <property type="component" value="Chromosome"/>
</dbReference>
<evidence type="ECO:0000313" key="2">
    <source>
        <dbReference type="Proteomes" id="UP000006898"/>
    </source>
</evidence>
<dbReference type="STRING" id="671143.DAMO_1935"/>
<proteinExistence type="predicted"/>
<protein>
    <submittedName>
        <fullName evidence="1">Uncharacterized protein</fullName>
    </submittedName>
</protein>
<evidence type="ECO:0000313" key="1">
    <source>
        <dbReference type="EMBL" id="CBE68985.1"/>
    </source>
</evidence>
<dbReference type="HOGENOM" id="CLU_2823081_0_0_0"/>
<dbReference type="AlphaFoldDB" id="D5MGV4"/>
<dbReference type="EMBL" id="FP565575">
    <property type="protein sequence ID" value="CBE68985.1"/>
    <property type="molecule type" value="Genomic_DNA"/>
</dbReference>
<accession>D5MGV4</accession>